<evidence type="ECO:0000256" key="1">
    <source>
        <dbReference type="ARBA" id="ARBA00022737"/>
    </source>
</evidence>
<accession>A0ABR5DLJ7</accession>
<dbReference type="PANTHER" id="PTHR44858">
    <property type="entry name" value="TETRATRICOPEPTIDE REPEAT PROTEIN 6"/>
    <property type="match status" value="1"/>
</dbReference>
<organism evidence="4 5">
    <name type="scientific">Aequorivita vladivostokensis</name>
    <dbReference type="NCBI Taxonomy" id="171194"/>
    <lineage>
        <taxon>Bacteria</taxon>
        <taxon>Pseudomonadati</taxon>
        <taxon>Bacteroidota</taxon>
        <taxon>Flavobacteriia</taxon>
        <taxon>Flavobacteriales</taxon>
        <taxon>Flavobacteriaceae</taxon>
        <taxon>Aequorivita</taxon>
    </lineage>
</organism>
<comment type="caution">
    <text evidence="4">The sequence shown here is derived from an EMBL/GenBank/DDBJ whole genome shotgun (WGS) entry which is preliminary data.</text>
</comment>
<keyword evidence="2 3" id="KW-0802">TPR repeat</keyword>
<dbReference type="InterPro" id="IPR050498">
    <property type="entry name" value="Ycf3"/>
</dbReference>
<dbReference type="EMBL" id="JSVU01000001">
    <property type="protein sequence ID" value="KJJ39649.1"/>
    <property type="molecule type" value="Genomic_DNA"/>
</dbReference>
<evidence type="ECO:0000256" key="3">
    <source>
        <dbReference type="PROSITE-ProRule" id="PRU00339"/>
    </source>
</evidence>
<keyword evidence="1" id="KW-0677">Repeat</keyword>
<feature type="repeat" description="TPR" evidence="3">
    <location>
        <begin position="79"/>
        <end position="112"/>
    </location>
</feature>
<dbReference type="Proteomes" id="UP000033497">
    <property type="component" value="Unassembled WGS sequence"/>
</dbReference>
<feature type="repeat" description="TPR" evidence="3">
    <location>
        <begin position="316"/>
        <end position="349"/>
    </location>
</feature>
<protein>
    <recommendedName>
        <fullName evidence="6">Tetratricopeptide repeat protein</fullName>
    </recommendedName>
</protein>
<dbReference type="InterPro" id="IPR011990">
    <property type="entry name" value="TPR-like_helical_dom_sf"/>
</dbReference>
<dbReference type="InterPro" id="IPR019734">
    <property type="entry name" value="TPR_rpt"/>
</dbReference>
<proteinExistence type="predicted"/>
<name>A0ABR5DLJ7_9FLAO</name>
<dbReference type="Pfam" id="PF14559">
    <property type="entry name" value="TPR_19"/>
    <property type="match status" value="1"/>
</dbReference>
<dbReference type="SMART" id="SM00028">
    <property type="entry name" value="TPR"/>
    <property type="match status" value="6"/>
</dbReference>
<evidence type="ECO:0008006" key="6">
    <source>
        <dbReference type="Google" id="ProtNLM"/>
    </source>
</evidence>
<evidence type="ECO:0000313" key="5">
    <source>
        <dbReference type="Proteomes" id="UP000033497"/>
    </source>
</evidence>
<dbReference type="SUPFAM" id="SSF48452">
    <property type="entry name" value="TPR-like"/>
    <property type="match status" value="2"/>
</dbReference>
<dbReference type="Pfam" id="PF13432">
    <property type="entry name" value="TPR_16"/>
    <property type="match status" value="1"/>
</dbReference>
<gene>
    <name evidence="4" type="ORF">MB09_00215</name>
</gene>
<dbReference type="PANTHER" id="PTHR44858:SF1">
    <property type="entry name" value="UDP-N-ACETYLGLUCOSAMINE--PEPTIDE N-ACETYLGLUCOSAMINYLTRANSFERASE SPINDLY-RELATED"/>
    <property type="match status" value="1"/>
</dbReference>
<keyword evidence="5" id="KW-1185">Reference proteome</keyword>
<sequence length="455" mass="51990">MTFKFFLFINLFLGILLIPKQLGAQETEAPASGEPENVTDAFQESFFEALKQKGIENYELALAALNKAEKAAKTEENKAVVYFEMGKNHTYLKQYAEAETNFNKVLKSQGDRLDVLEQFYELYYQQKEYEKSIPLVQKLIPFDEDYKEDLANLYILTQQYDKALVQLDELDQVWGESDIRNALRAQIYRATGNTEGAIENLEQKIDDNPKNEKEYLNLIFLYSEQGNKEKAFEVAKNLLKNNPKSELVHLALYKFYLDEGNASEAIKSIKIVFASEEVDKETKYKVLGDFIQFVNENPQYETDLAEIVNQFSVENGRVYEKLGDYYAAKNQNEDALNAYEKGIAKDPDNYNLLKNTLLFQIDFKKYEAAAKLSAEGLEIFPAQALLYLLNGVANNGLQKSDAAIESLETGLDFVFENPKMERDFYEQLSLAYTAKGDSKKGKMYADKAAATKMPN</sequence>
<dbReference type="Gene3D" id="1.25.40.10">
    <property type="entry name" value="Tetratricopeptide repeat domain"/>
    <property type="match status" value="3"/>
</dbReference>
<dbReference type="PROSITE" id="PS50005">
    <property type="entry name" value="TPR"/>
    <property type="match status" value="2"/>
</dbReference>
<evidence type="ECO:0000313" key="4">
    <source>
        <dbReference type="EMBL" id="KJJ39649.1"/>
    </source>
</evidence>
<reference evidence="4 5" key="1">
    <citation type="submission" date="2014-10" db="EMBL/GenBank/DDBJ databases">
        <title>Genome sequencing of Vitellibacter vladivostokensis KMM 3516.</title>
        <authorList>
            <person name="Thevarajoo S."/>
            <person name="Selvaratnam C."/>
            <person name="Goh K.M."/>
            <person name="Chong C.S."/>
        </authorList>
    </citation>
    <scope>NUCLEOTIDE SEQUENCE [LARGE SCALE GENOMIC DNA]</scope>
    <source>
        <strain evidence="4 5">KMM 3516</strain>
    </source>
</reference>
<dbReference type="RefSeq" id="WP_045078864.1">
    <property type="nucleotide sequence ID" value="NZ_JSVU01000001.1"/>
</dbReference>
<evidence type="ECO:0000256" key="2">
    <source>
        <dbReference type="ARBA" id="ARBA00022803"/>
    </source>
</evidence>